<keyword evidence="1" id="KW-0472">Membrane</keyword>
<dbReference type="Pfam" id="PF07786">
    <property type="entry name" value="HGSNAT_cat"/>
    <property type="match status" value="1"/>
</dbReference>
<feature type="domain" description="Heparan-alpha-glucosaminide N-acetyltransferase catalytic" evidence="2">
    <location>
        <begin position="10"/>
        <end position="160"/>
    </location>
</feature>
<evidence type="ECO:0000313" key="3">
    <source>
        <dbReference type="EMBL" id="PZO79762.1"/>
    </source>
</evidence>
<feature type="transmembrane region" description="Helical" evidence="1">
    <location>
        <begin position="237"/>
        <end position="257"/>
    </location>
</feature>
<feature type="transmembrane region" description="Helical" evidence="1">
    <location>
        <begin position="269"/>
        <end position="288"/>
    </location>
</feature>
<evidence type="ECO:0000313" key="4">
    <source>
        <dbReference type="Proteomes" id="UP000248614"/>
    </source>
</evidence>
<dbReference type="AlphaFoldDB" id="A0A2W4ZGN4"/>
<dbReference type="PANTHER" id="PTHR31061">
    <property type="entry name" value="LD22376P"/>
    <property type="match status" value="1"/>
</dbReference>
<protein>
    <submittedName>
        <fullName evidence="3">DUF5009 domain-containing protein</fullName>
    </submittedName>
</protein>
<proteinExistence type="predicted"/>
<gene>
    <name evidence="3" type="ORF">DI632_03810</name>
</gene>
<accession>A0A2W4ZGN4</accession>
<dbReference type="Proteomes" id="UP000248614">
    <property type="component" value="Unassembled WGS sequence"/>
</dbReference>
<feature type="transmembrane region" description="Helical" evidence="1">
    <location>
        <begin position="121"/>
        <end position="143"/>
    </location>
</feature>
<comment type="caution">
    <text evidence="3">The sequence shown here is derived from an EMBL/GenBank/DDBJ whole genome shotgun (WGS) entry which is preliminary data.</text>
</comment>
<reference evidence="3 4" key="1">
    <citation type="submission" date="2017-08" db="EMBL/GenBank/DDBJ databases">
        <title>Infants hospitalized years apart are colonized by the same room-sourced microbial strains.</title>
        <authorList>
            <person name="Brooks B."/>
            <person name="Olm M.R."/>
            <person name="Firek B.A."/>
            <person name="Baker R."/>
            <person name="Thomas B.C."/>
            <person name="Morowitz M.J."/>
            <person name="Banfield J.F."/>
        </authorList>
    </citation>
    <scope>NUCLEOTIDE SEQUENCE [LARGE SCALE GENOMIC DNA]</scope>
    <source>
        <strain evidence="3">S2_018_000_R3_110</strain>
    </source>
</reference>
<dbReference type="InterPro" id="IPR012429">
    <property type="entry name" value="HGSNAT_cat"/>
</dbReference>
<name>A0A2W4ZGN4_9SPHN</name>
<evidence type="ECO:0000256" key="1">
    <source>
        <dbReference type="SAM" id="Phobius"/>
    </source>
</evidence>
<sequence length="376" mass="40806">MTGAAATNERYLAIDVLRGATVALMIVVNMALGEALSFGQMLHSNWDGFTLTDAVFPTFLFVTGASLAFTAERYARGGPGGYFRRIANRSLRIFLCGVFVSNFPFLSIVRGEVAWHSIDTLRIMGVLQRIALTYFLASTLLYFVRWRGALLGAVVLLAIGGGIALGFGDHSLTGSAAARIDTALFGARHLYQLEGAPFDPEGLLGTLPATANVLAGYLAVAFLRHRSAHGGLTGHDLTTMATTGAALVLLALALNPVDPINKKLWTTSYTMLTIGIDVLVLAVLVQVVDRWQATRGTGYFATFGKNALAVYIVADLTMALAWTLPVGHVALFRWVYDHGFAWIGGKWASFAMAIAFAQLCWLFAWLLERKRIYFKL</sequence>
<feature type="transmembrane region" description="Helical" evidence="1">
    <location>
        <begin position="150"/>
        <end position="168"/>
    </location>
</feature>
<feature type="transmembrane region" description="Helical" evidence="1">
    <location>
        <begin position="91"/>
        <end position="109"/>
    </location>
</feature>
<feature type="transmembrane region" description="Helical" evidence="1">
    <location>
        <begin position="54"/>
        <end position="71"/>
    </location>
</feature>
<feature type="transmembrane region" description="Helical" evidence="1">
    <location>
        <begin position="203"/>
        <end position="225"/>
    </location>
</feature>
<keyword evidence="1" id="KW-1133">Transmembrane helix</keyword>
<feature type="transmembrane region" description="Helical" evidence="1">
    <location>
        <begin position="347"/>
        <end position="367"/>
    </location>
</feature>
<organism evidence="3 4">
    <name type="scientific">Sphingomonas hengshuiensis</name>
    <dbReference type="NCBI Taxonomy" id="1609977"/>
    <lineage>
        <taxon>Bacteria</taxon>
        <taxon>Pseudomonadati</taxon>
        <taxon>Pseudomonadota</taxon>
        <taxon>Alphaproteobacteria</taxon>
        <taxon>Sphingomonadales</taxon>
        <taxon>Sphingomonadaceae</taxon>
        <taxon>Sphingomonas</taxon>
    </lineage>
</organism>
<keyword evidence="1" id="KW-0812">Transmembrane</keyword>
<dbReference type="EMBL" id="QFNF01000006">
    <property type="protein sequence ID" value="PZO79762.1"/>
    <property type="molecule type" value="Genomic_DNA"/>
</dbReference>
<feature type="transmembrane region" description="Helical" evidence="1">
    <location>
        <begin position="308"/>
        <end position="335"/>
    </location>
</feature>
<dbReference type="PANTHER" id="PTHR31061:SF24">
    <property type="entry name" value="LD22376P"/>
    <property type="match status" value="1"/>
</dbReference>
<feature type="transmembrane region" description="Helical" evidence="1">
    <location>
        <begin position="12"/>
        <end position="32"/>
    </location>
</feature>
<evidence type="ECO:0000259" key="2">
    <source>
        <dbReference type="Pfam" id="PF07786"/>
    </source>
</evidence>